<dbReference type="OrthoDB" id="5738125at2"/>
<dbReference type="Proteomes" id="UP000322553">
    <property type="component" value="Chromosome"/>
</dbReference>
<name>A0A1S1NRM3_9GAMM</name>
<dbReference type="InterPro" id="IPR018643">
    <property type="entry name" value="DUF2069_membrane"/>
</dbReference>
<dbReference type="EMBL" id="CP043420">
    <property type="protein sequence ID" value="QEL11093.1"/>
    <property type="molecule type" value="Genomic_DNA"/>
</dbReference>
<dbReference type="STRING" id="657387.BH688_04345"/>
<dbReference type="AlphaFoldDB" id="A0A1S1NRM3"/>
<dbReference type="Pfam" id="PF09842">
    <property type="entry name" value="DUF2069"/>
    <property type="match status" value="1"/>
</dbReference>
<evidence type="ECO:0000313" key="2">
    <source>
        <dbReference type="Proteomes" id="UP000322553"/>
    </source>
</evidence>
<dbReference type="KEGG" id="kuy:FY550_08090"/>
<reference evidence="1 2" key="1">
    <citation type="submission" date="2019-08" db="EMBL/GenBank/DDBJ databases">
        <title>Complete genome sequence of Kushneria sp. YCWA18, a halophilic phosphate-solubilizing bacterium isolated from Daqiao saltern in China.</title>
        <authorList>
            <person name="Du G.-X."/>
            <person name="Qu L.-Y."/>
        </authorList>
    </citation>
    <scope>NUCLEOTIDE SEQUENCE [LARGE SCALE GENOMIC DNA]</scope>
    <source>
        <strain evidence="1 2">YCWA18</strain>
    </source>
</reference>
<accession>A0A1S1NRM3</accession>
<protein>
    <submittedName>
        <fullName evidence="1">DUF2069 domain-containing protein</fullName>
    </submittedName>
</protein>
<evidence type="ECO:0000313" key="1">
    <source>
        <dbReference type="EMBL" id="QEL11093.1"/>
    </source>
</evidence>
<gene>
    <name evidence="1" type="ORF">FY550_08090</name>
</gene>
<keyword evidence="2" id="KW-1185">Reference proteome</keyword>
<proteinExistence type="predicted"/>
<organism evidence="1 2">
    <name type="scientific">Kushneria phosphatilytica</name>
    <dbReference type="NCBI Taxonomy" id="657387"/>
    <lineage>
        <taxon>Bacteria</taxon>
        <taxon>Pseudomonadati</taxon>
        <taxon>Pseudomonadota</taxon>
        <taxon>Gammaproteobacteria</taxon>
        <taxon>Oceanospirillales</taxon>
        <taxon>Halomonadaceae</taxon>
        <taxon>Kushneria</taxon>
    </lineage>
</organism>
<sequence>MDIQLMSARAAKAVIRTGLLRVAWLSWGALTLLVLLGGLLLHEYYQAPLLPMMVRLLPLLLIVPALLASRPKGYFWLAFIGLLGAGQGAALLRLPVLWWLAGMEILAGLILAVTALCIARQLRRQGLDSVSRER</sequence>